<dbReference type="InterPro" id="IPR000421">
    <property type="entry name" value="FA58C"/>
</dbReference>
<sequence length="608" mass="67036">MHIVKTRINLLSSNLLLIFLINILISCSSCSQHDSSSEIELEEETEALELTKAIPIGSNSWVVNNLTQDNSVVSDSGIHNWTSLDDVIRTYVKTGAGKLNLGFKIKSPETSKIKVTVGSVSKEITISNSTYKTEEVGTFTVPEGYNHIEIQGLEKTGNYIGDINEILFGGPAVSSGITFVPTNNFHFGRRGPSVHMSYEEPEGKNVQWFYNEVTVPEGEDQLGTFFMANGHAEGYFGMQVNSSTERRVLFSIWSAFSTDDPNQIPEDYKVTNLGNGTGVTVQDFGNEGSGIQSFIDVDWKAGVTYKFLLKGEPSIGVSGSTDYTGYFYDPEVGDWQLIASLRRPKTDTHLSRLHSFLENFNPSTGYLSRKVNYGNQWAYTTDNTWTEMTNGTFTVDATAANGERLDFEGGTNGNKFFLKNCGFFNANVQPNTAFTRTTSGAAPNIDFTTLEIPKLPDPPAPVTLLDRSTWTISDFSTQEDNGGEGDTGRAADILDDNLETYWHSCWSGCTATAPHYIVIDMGAEIEVEGIRFAQRQTLSRAVKDIEIQISSDNTTWESMGDFALQNVATEQDIDFGAAKTYRYLKVIIKASHDGTDNAAMAEIMGYTK</sequence>
<dbReference type="Pfam" id="PF16871">
    <property type="entry name" value="DUF5077"/>
    <property type="match status" value="1"/>
</dbReference>
<dbReference type="InterPro" id="IPR031712">
    <property type="entry name" value="DUF5077"/>
</dbReference>
<dbReference type="PROSITE" id="PS50022">
    <property type="entry name" value="FA58C_3"/>
    <property type="match status" value="1"/>
</dbReference>
<dbReference type="Gene3D" id="2.60.120.260">
    <property type="entry name" value="Galactose-binding domain-like"/>
    <property type="match status" value="1"/>
</dbReference>
<proteinExistence type="predicted"/>
<dbReference type="InterPro" id="IPR021862">
    <property type="entry name" value="DUF3472"/>
</dbReference>
<dbReference type="InterPro" id="IPR008979">
    <property type="entry name" value="Galactose-bd-like_sf"/>
</dbReference>
<comment type="caution">
    <text evidence="2">The sequence shown here is derived from an EMBL/GenBank/DDBJ whole genome shotgun (WGS) entry which is preliminary data.</text>
</comment>
<dbReference type="Pfam" id="PF11958">
    <property type="entry name" value="DUF3472"/>
    <property type="match status" value="1"/>
</dbReference>
<organism evidence="2 3">
    <name type="scientific">Jejuia spongiicola</name>
    <dbReference type="NCBI Taxonomy" id="2942207"/>
    <lineage>
        <taxon>Bacteria</taxon>
        <taxon>Pseudomonadati</taxon>
        <taxon>Bacteroidota</taxon>
        <taxon>Flavobacteriia</taxon>
        <taxon>Flavobacteriales</taxon>
        <taxon>Flavobacteriaceae</taxon>
        <taxon>Jejuia</taxon>
    </lineage>
</organism>
<gene>
    <name evidence="2" type="ORF">M3P09_09905</name>
</gene>
<feature type="domain" description="F5/8 type C" evidence="1">
    <location>
        <begin position="456"/>
        <end position="606"/>
    </location>
</feature>
<reference evidence="2" key="1">
    <citation type="submission" date="2022-05" db="EMBL/GenBank/DDBJ databases">
        <authorList>
            <person name="Park J.-S."/>
        </authorList>
    </citation>
    <scope>NUCLEOTIDE SEQUENCE</scope>
    <source>
        <strain evidence="2">2012CJ34-3</strain>
    </source>
</reference>
<dbReference type="SUPFAM" id="SSF49785">
    <property type="entry name" value="Galactose-binding domain-like"/>
    <property type="match status" value="1"/>
</dbReference>
<evidence type="ECO:0000313" key="3">
    <source>
        <dbReference type="Proteomes" id="UP001165381"/>
    </source>
</evidence>
<name>A0ABT0QGB5_9FLAO</name>
<dbReference type="EMBL" id="JAMFLZ010000004">
    <property type="protein sequence ID" value="MCL6295309.1"/>
    <property type="molecule type" value="Genomic_DNA"/>
</dbReference>
<protein>
    <submittedName>
        <fullName evidence="2">DUF3472 domain-containing protein</fullName>
    </submittedName>
</protein>
<dbReference type="RefSeq" id="WP_249973021.1">
    <property type="nucleotide sequence ID" value="NZ_JAMFLZ010000004.1"/>
</dbReference>
<keyword evidence="3" id="KW-1185">Reference proteome</keyword>
<dbReference type="Proteomes" id="UP001165381">
    <property type="component" value="Unassembled WGS sequence"/>
</dbReference>
<dbReference type="Pfam" id="PF00754">
    <property type="entry name" value="F5_F8_type_C"/>
    <property type="match status" value="1"/>
</dbReference>
<accession>A0ABT0QGB5</accession>
<dbReference type="PROSITE" id="PS51257">
    <property type="entry name" value="PROKAR_LIPOPROTEIN"/>
    <property type="match status" value="1"/>
</dbReference>
<evidence type="ECO:0000259" key="1">
    <source>
        <dbReference type="PROSITE" id="PS50022"/>
    </source>
</evidence>
<evidence type="ECO:0000313" key="2">
    <source>
        <dbReference type="EMBL" id="MCL6295309.1"/>
    </source>
</evidence>